<protein>
    <submittedName>
        <fullName evidence="1">Uncharacterized protein</fullName>
    </submittedName>
</protein>
<proteinExistence type="predicted"/>
<dbReference type="EMBL" id="JAPHNI010000041">
    <property type="protein sequence ID" value="KAJ8117774.1"/>
    <property type="molecule type" value="Genomic_DNA"/>
</dbReference>
<organism evidence="1 2">
    <name type="scientific">Boeremia exigua</name>
    <dbReference type="NCBI Taxonomy" id="749465"/>
    <lineage>
        <taxon>Eukaryota</taxon>
        <taxon>Fungi</taxon>
        <taxon>Dikarya</taxon>
        <taxon>Ascomycota</taxon>
        <taxon>Pezizomycotina</taxon>
        <taxon>Dothideomycetes</taxon>
        <taxon>Pleosporomycetidae</taxon>
        <taxon>Pleosporales</taxon>
        <taxon>Pleosporineae</taxon>
        <taxon>Didymellaceae</taxon>
        <taxon>Boeremia</taxon>
    </lineage>
</organism>
<sequence length="1550" mass="174341">MPEAAQRSNGAASPKMTNAKEVDQGKDASTSIASKSRSPSKEKSSSAQGSDAPARTSKKRRKVNHACIYCRRSHMTCDLERPCTRCIKRNIGHLCHDEPREGVKKVKTEPENGNAQSETSTAGARNSDAATHPMPQQISTPDAKLNMASHPLPPSRVASTSSITQADPVSTTQMPVMAPGNQPFMNYDEILSNSQNNFQDMHHFHPSYMFNTSEVSNEYNLFNDFLNNNLMDDGSFYGGGDLHTLFSDASLMNPMGTLTNNTNFNPNAPRNSQLLPPPAQTTVSKSVQRPSNSTSTDKARERYLMAAADPAGNDSPEERMNKLLKAKMDAGLLKPFNYVKGYARLNQYMEQNLQQISRVRILRQLDRFRPKFRERVSKLTDMELVRVEMWFDKSLMEYDRVFASMAIPACCWRRTGEIYRGNKEMARLIHAPMSKLRDGTIALHEIIAEPSLVSYWEKFGAIAFDHTQKAILTSCSLKNPDPTSKDPEIRCCFSFTVKRDMWNILGYYVHKMGVHWEEVSGVMASDKWAVAKLRAKNSVCVRSALAHGRQARFLASFLSIFPSSPPLTCNYSMAARQTVSKPKPEREKRVQAVITFATSLTSRFQKPQDPTLFSDLQTQIRHLPLQGPPAAPAHRAELDKLGTELWNLSTRLRRDGPARAGDDGRARDSNPLNSGTVCLLRAYAFLLLDSAGTHVATDREHKPCIRLMKVALKAAKACILGKEADSATRVLERAAIYEDILSSGGTDGDSDDLEIAKRLRLEYFAVRTVLAFRQDRLDVAEHMFAKYGQIDAVLSPDAAEGIADLFYEVGKHALTKRNYEAAVKWLERACDILGHSIGMLSSEAGELRLLQAHMELKTTESMDKAWQLVKLMDTDYSDKMVVSLLKIELISVAETVDESEYYNVLARMIRTIVLNDTNFKTLLHHIHKLKDLSTLYACRALDDLLNNRLVREENGSWIEKAVVTRIWLSTSDANAENALEQLQQMLDSVLQESSFSLSAPATHAAQTLVWKKVDDISAQERHNTAEAWCRLCLHPMFEKAGAQNKVKITRYGFPAANYARPSSLNMQRKLIQNALSRQDYTAARDAYRRGPDSGRDEPITRYLMYKVGLQSGDIDFATECLYNVCRSSSKDATLLYACVMEAQSIGDKRQAIHALERVLEKYDYSAPVGIHLPALLRVTLRLLQSEITKDGAIDLQILNQLCTVFEGAYVQAKASRRRPTTSEQQLFTPQELEWFSKNSYNFSLKHCAEIPPQNLARLINVCAEFIRLLKEQEQSAPVADLGLRLAFCEFLAACTYTTLARAEDDRETYVSLASPVNWSKWLISKLQHYLEARKHCQEFRRIVPDGANSLSGAAQDDILSKKLQVVKLELEASLKLQRWGDLEDLFEQCWNCKSSDRYETLADLVLVIHSELSKANGHASSQSKVLSTLQKIINLTSRQNGNDVARLSRWLRCLFNLTLSLDENISLKCLDQVTQIAAKGYGKPDRYPSTELEWMATSVFNRAIDYYVGDDDAKCKVWGEKAMTVAQWMEDDGKLRDLLMGKFSALQFNK</sequence>
<dbReference type="Proteomes" id="UP001153331">
    <property type="component" value="Unassembled WGS sequence"/>
</dbReference>
<keyword evidence="2" id="KW-1185">Reference proteome</keyword>
<reference evidence="1" key="1">
    <citation type="submission" date="2022-11" db="EMBL/GenBank/DDBJ databases">
        <title>Genome Sequence of Boeremia exigua.</title>
        <authorList>
            <person name="Buettner E."/>
        </authorList>
    </citation>
    <scope>NUCLEOTIDE SEQUENCE</scope>
    <source>
        <strain evidence="1">CU02</strain>
    </source>
</reference>
<name>A0ACC2IRR0_9PLEO</name>
<evidence type="ECO:0000313" key="1">
    <source>
        <dbReference type="EMBL" id="KAJ8117774.1"/>
    </source>
</evidence>
<accession>A0ACC2IRR0</accession>
<comment type="caution">
    <text evidence="1">The sequence shown here is derived from an EMBL/GenBank/DDBJ whole genome shotgun (WGS) entry which is preliminary data.</text>
</comment>
<gene>
    <name evidence="1" type="ORF">OPT61_g1102</name>
</gene>
<evidence type="ECO:0000313" key="2">
    <source>
        <dbReference type="Proteomes" id="UP001153331"/>
    </source>
</evidence>